<evidence type="ECO:0000313" key="7">
    <source>
        <dbReference type="Proteomes" id="UP001174694"/>
    </source>
</evidence>
<evidence type="ECO:0000259" key="5">
    <source>
        <dbReference type="Pfam" id="PF01494"/>
    </source>
</evidence>
<dbReference type="PANTHER" id="PTHR43004">
    <property type="entry name" value="TRK SYSTEM POTASSIUM UPTAKE PROTEIN"/>
    <property type="match status" value="1"/>
</dbReference>
<keyword evidence="4" id="KW-0560">Oxidoreductase</keyword>
<keyword evidence="7" id="KW-1185">Reference proteome</keyword>
<reference evidence="6" key="1">
    <citation type="submission" date="2022-07" db="EMBL/GenBank/DDBJ databases">
        <title>Fungi with potential for degradation of polypropylene.</title>
        <authorList>
            <person name="Gostincar C."/>
        </authorList>
    </citation>
    <scope>NUCLEOTIDE SEQUENCE</scope>
    <source>
        <strain evidence="6">EXF-13308</strain>
    </source>
</reference>
<evidence type="ECO:0000313" key="6">
    <source>
        <dbReference type="EMBL" id="KAJ9144601.1"/>
    </source>
</evidence>
<dbReference type="Gene3D" id="3.40.30.120">
    <property type="match status" value="1"/>
</dbReference>
<evidence type="ECO:0000256" key="4">
    <source>
        <dbReference type="ARBA" id="ARBA00023002"/>
    </source>
</evidence>
<dbReference type="GO" id="GO:0071949">
    <property type="term" value="F:FAD binding"/>
    <property type="evidence" value="ECO:0007669"/>
    <property type="project" value="InterPro"/>
</dbReference>
<comment type="caution">
    <text evidence="6">The sequence shown here is derived from an EMBL/GenBank/DDBJ whole genome shotgun (WGS) entry which is preliminary data.</text>
</comment>
<comment type="cofactor">
    <cofactor evidence="1">
        <name>FAD</name>
        <dbReference type="ChEBI" id="CHEBI:57692"/>
    </cofactor>
</comment>
<dbReference type="Gene3D" id="3.50.50.60">
    <property type="entry name" value="FAD/NAD(P)-binding domain"/>
    <property type="match status" value="1"/>
</dbReference>
<keyword evidence="3" id="KW-0274">FAD</keyword>
<organism evidence="6 7">
    <name type="scientific">Pleurostoma richardsiae</name>
    <dbReference type="NCBI Taxonomy" id="41990"/>
    <lineage>
        <taxon>Eukaryota</taxon>
        <taxon>Fungi</taxon>
        <taxon>Dikarya</taxon>
        <taxon>Ascomycota</taxon>
        <taxon>Pezizomycotina</taxon>
        <taxon>Sordariomycetes</taxon>
        <taxon>Sordariomycetidae</taxon>
        <taxon>Calosphaeriales</taxon>
        <taxon>Pleurostomataceae</taxon>
        <taxon>Pleurostoma</taxon>
    </lineage>
</organism>
<dbReference type="GO" id="GO:0016709">
    <property type="term" value="F:oxidoreductase activity, acting on paired donors, with incorporation or reduction of molecular oxygen, NAD(P)H as one donor, and incorporation of one atom of oxygen"/>
    <property type="evidence" value="ECO:0007669"/>
    <property type="project" value="UniProtKB-ARBA"/>
</dbReference>
<dbReference type="InterPro" id="IPR002938">
    <property type="entry name" value="FAD-bd"/>
</dbReference>
<dbReference type="EMBL" id="JANBVO010000016">
    <property type="protein sequence ID" value="KAJ9144601.1"/>
    <property type="molecule type" value="Genomic_DNA"/>
</dbReference>
<evidence type="ECO:0000256" key="3">
    <source>
        <dbReference type="ARBA" id="ARBA00022827"/>
    </source>
</evidence>
<protein>
    <submittedName>
        <fullName evidence="6">Pentachlorophenol 4-monooxygenase</fullName>
    </submittedName>
</protein>
<dbReference type="AlphaFoldDB" id="A0AA38S0V5"/>
<dbReference type="PANTHER" id="PTHR43004:SF19">
    <property type="entry name" value="BINDING MONOOXYGENASE, PUTATIVE (JCVI)-RELATED"/>
    <property type="match status" value="1"/>
</dbReference>
<name>A0AA38S0V5_9PEZI</name>
<accession>A0AA38S0V5</accession>
<proteinExistence type="predicted"/>
<dbReference type="SUPFAM" id="SSF51905">
    <property type="entry name" value="FAD/NAD(P)-binding domain"/>
    <property type="match status" value="1"/>
</dbReference>
<feature type="domain" description="FAD-binding" evidence="5">
    <location>
        <begin position="5"/>
        <end position="362"/>
    </location>
</feature>
<sequence length="517" mass="56458">MSQTYDVIIAGAGPIGLLLACELGLGGATVLVLERDTKLESPWKVEPLGYRGLNTLSIEAFYRRGLLSKFFDPSERPSVLEKKPKFQFAGHFAGISLDANKLELSRWKYRLPGPSLVPGPTTIQRVETTLNERAESLGVTIFRGHGVTKIVAHDNNGVTVEAGEKGSFRGRWLVGCDGGRSVVRRAAGFDFVGTEARFTGYVVKCDLDDADNLKMGFNITRTGMYIRGFPQTIHLVDFDGGAFDRTQEITKEHIQDVVRRVTGDSDVKVTAIHLAASFTDRSKQAATYRKDRILLAGDAAHIHSPLGAQGLNLGLGDAMNLGWKLAATVRRESRSDTVPVDLALLDTYESERHPIAAWVLEWTRAQVATLQPDLFGAALQTLIRDFMDTNDGTNLCIDRVWGLSQRYNLGDGEAHAHPLIGCSAPDFEFLDGLRLGSKLEDGRGLLVDFEDGAALRKLAGGEKDEYRVNYVGMGAKNRCGLGAIFVRPDGVVAWVTEESTQPDLEAARAALAQWVGL</sequence>
<dbReference type="InterPro" id="IPR036188">
    <property type="entry name" value="FAD/NAD-bd_sf"/>
</dbReference>
<dbReference type="Gene3D" id="3.30.70.2450">
    <property type="match status" value="1"/>
</dbReference>
<keyword evidence="2" id="KW-0285">Flavoprotein</keyword>
<dbReference type="PRINTS" id="PR00420">
    <property type="entry name" value="RNGMNOXGNASE"/>
</dbReference>
<evidence type="ECO:0000256" key="2">
    <source>
        <dbReference type="ARBA" id="ARBA00022630"/>
    </source>
</evidence>
<dbReference type="InterPro" id="IPR050641">
    <property type="entry name" value="RIFMO-like"/>
</dbReference>
<dbReference type="Pfam" id="PF01494">
    <property type="entry name" value="FAD_binding_3"/>
    <property type="match status" value="1"/>
</dbReference>
<evidence type="ECO:0000256" key="1">
    <source>
        <dbReference type="ARBA" id="ARBA00001974"/>
    </source>
</evidence>
<dbReference type="Pfam" id="PF21274">
    <property type="entry name" value="Rng_hyd_C"/>
    <property type="match status" value="1"/>
</dbReference>
<dbReference type="Proteomes" id="UP001174694">
    <property type="component" value="Unassembled WGS sequence"/>
</dbReference>
<gene>
    <name evidence="6" type="ORF">NKR23_g5864</name>
</gene>